<dbReference type="GO" id="GO:0016887">
    <property type="term" value="F:ATP hydrolysis activity"/>
    <property type="evidence" value="ECO:0007669"/>
    <property type="project" value="TreeGrafter"/>
</dbReference>
<sequence>MTAQVQIKSVQKEAANTENKDVSSQPELTNQEVSFEEKRLPFAFAKKYGVLFQTQEDGHVRVFHKKGLTPMIAAELRRYTAASMSYELVDEDRFGELLSVIYQSDSGALQNVAGIGDDMDLASLADQVPESEDLLEQADDAPVIRLINAILSEGIKEGTSDIHIETFEKHLAVRFRVDGVLQEKLRLKRQLAPLLTSRIKVMSKLDIAEKRVPQDGRIALRVAGKEVDVRVSTLPSNSGERIVMRLLDKSAGRLNLTHLGMSADDMQLMKTILSRPHGIILVTGPTGSGKTTSLYAALSTLNDQTRNILTVEDPIEYNLEGIGQTQVNTKVDMTFARGLRAILRQDPDVVMVGEIRDTETAEIAVQASLTGHLVLSTLHTNSAVGAITRLQDMGVEPFLLSSSLVGVVAQRLVRRLCQSCKDPYRPDDAECLRLHLNVDVPPEIYRAKGCADCNYTGYKGRNGIYEIIPIDSEVRRLIHNQAGEQEIIEYVRINRPSIREDGRRKVLAGLTTLEEVLRVTQED</sequence>
<feature type="region of interest" description="Disordered" evidence="17">
    <location>
        <begin position="1"/>
        <end position="30"/>
    </location>
</feature>
<keyword evidence="8" id="KW-0479">Metal-binding</keyword>
<dbReference type="InterPro" id="IPR013369">
    <property type="entry name" value="T2SS_GspE"/>
</dbReference>
<evidence type="ECO:0000256" key="4">
    <source>
        <dbReference type="ARBA" id="ARBA00006611"/>
    </source>
</evidence>
<feature type="domain" description="Bacterial type II secretion system protein E" evidence="18">
    <location>
        <begin position="343"/>
        <end position="357"/>
    </location>
</feature>
<keyword evidence="6" id="KW-1003">Cell membrane</keyword>
<keyword evidence="9 16" id="KW-0547">Nucleotide-binding</keyword>
<keyword evidence="10" id="KW-0862">Zinc</keyword>
<evidence type="ECO:0000256" key="15">
    <source>
        <dbReference type="ARBA" id="ARBA00034006"/>
    </source>
</evidence>
<evidence type="ECO:0000259" key="18">
    <source>
        <dbReference type="PROSITE" id="PS00662"/>
    </source>
</evidence>
<comment type="caution">
    <text evidence="19">The sequence shown here is derived from an EMBL/GenBank/DDBJ whole genome shotgun (WGS) entry which is preliminary data.</text>
</comment>
<dbReference type="Gene3D" id="3.30.300.160">
    <property type="entry name" value="Type II secretion system, protein E, N-terminal domain"/>
    <property type="match status" value="1"/>
</dbReference>
<evidence type="ECO:0000313" key="19">
    <source>
        <dbReference type="EMBL" id="RDH44874.1"/>
    </source>
</evidence>
<evidence type="ECO:0000256" key="13">
    <source>
        <dbReference type="ARBA" id="ARBA00022967"/>
    </source>
</evidence>
<dbReference type="SUPFAM" id="SSF160246">
    <property type="entry name" value="EspE N-terminal domain-like"/>
    <property type="match status" value="1"/>
</dbReference>
<evidence type="ECO:0000256" key="3">
    <source>
        <dbReference type="ARBA" id="ARBA00004533"/>
    </source>
</evidence>
<accession>A0A4P9VR56</accession>
<dbReference type="EMBL" id="NDXW01000001">
    <property type="protein sequence ID" value="RDH44874.1"/>
    <property type="molecule type" value="Genomic_DNA"/>
</dbReference>
<gene>
    <name evidence="19" type="primary">gspE</name>
    <name evidence="19" type="ORF">B9G39_16340</name>
</gene>
<dbReference type="InterPro" id="IPR027417">
    <property type="entry name" value="P-loop_NTPase"/>
</dbReference>
<keyword evidence="14" id="KW-0472">Membrane</keyword>
<dbReference type="Proteomes" id="UP000257039">
    <property type="component" value="Unassembled WGS sequence"/>
</dbReference>
<evidence type="ECO:0000256" key="12">
    <source>
        <dbReference type="ARBA" id="ARBA00022927"/>
    </source>
</evidence>
<dbReference type="NCBIfam" id="TIGR02533">
    <property type="entry name" value="type_II_gspE"/>
    <property type="match status" value="1"/>
</dbReference>
<reference evidence="19 20" key="1">
    <citation type="submission" date="2017-04" db="EMBL/GenBank/DDBJ databases">
        <title>Draft genome sequence of Zooshikella ganghwensis VG4 isolated from Red Sea sediments.</title>
        <authorList>
            <person name="Rehman Z."/>
            <person name="Alam I."/>
            <person name="Kamau A."/>
            <person name="Bajic V."/>
            <person name="Leiknes T."/>
        </authorList>
    </citation>
    <scope>NUCLEOTIDE SEQUENCE [LARGE SCALE GENOMIC DNA]</scope>
    <source>
        <strain evidence="19 20">VG4</strain>
    </source>
</reference>
<keyword evidence="7" id="KW-0997">Cell inner membrane</keyword>
<evidence type="ECO:0000256" key="11">
    <source>
        <dbReference type="ARBA" id="ARBA00022840"/>
    </source>
</evidence>
<dbReference type="PANTHER" id="PTHR30258:SF27">
    <property type="entry name" value="BACTERIOPHAGE ADSORPTION PROTEIN B-RELATED"/>
    <property type="match status" value="1"/>
</dbReference>
<dbReference type="GO" id="GO:0005524">
    <property type="term" value="F:ATP binding"/>
    <property type="evidence" value="ECO:0007669"/>
    <property type="project" value="UniProtKB-UniRule"/>
</dbReference>
<dbReference type="GO" id="GO:0008564">
    <property type="term" value="F:protein-exporting ATPase activity"/>
    <property type="evidence" value="ECO:0007669"/>
    <property type="project" value="UniProtKB-EC"/>
</dbReference>
<dbReference type="GO" id="GO:0046872">
    <property type="term" value="F:metal ion binding"/>
    <property type="evidence" value="ECO:0007669"/>
    <property type="project" value="UniProtKB-KW"/>
</dbReference>
<evidence type="ECO:0000313" key="20">
    <source>
        <dbReference type="Proteomes" id="UP000257039"/>
    </source>
</evidence>
<keyword evidence="13" id="KW-1278">Translocase</keyword>
<dbReference type="PANTHER" id="PTHR30258">
    <property type="entry name" value="TYPE II SECRETION SYSTEM PROTEIN GSPE-RELATED"/>
    <property type="match status" value="1"/>
</dbReference>
<protein>
    <recommendedName>
        <fullName evidence="16">Type II secretion system protein E</fullName>
        <shortName evidence="16">T2SS protein E</shortName>
    </recommendedName>
    <alternativeName>
        <fullName evidence="16">Type II traffic warden ATPase</fullName>
    </alternativeName>
</protein>
<comment type="subcellular location">
    <subcellularLocation>
        <location evidence="3 16">Cell inner membrane</location>
    </subcellularLocation>
</comment>
<evidence type="ECO:0000256" key="2">
    <source>
        <dbReference type="ARBA" id="ARBA00003288"/>
    </source>
</evidence>
<dbReference type="SMART" id="SM00382">
    <property type="entry name" value="AAA"/>
    <property type="match status" value="1"/>
</dbReference>
<dbReference type="SUPFAM" id="SSF52540">
    <property type="entry name" value="P-loop containing nucleoside triphosphate hydrolases"/>
    <property type="match status" value="1"/>
</dbReference>
<comment type="function">
    <text evidence="2 16">ATPase component of the type II secretion system required for the energy-dependent secretion of extracellular factors such as proteases and toxins from the periplasm. Acts as a molecular motor to provide the energy that is required for assembly of the pseudopilus and the extrusion of substrates generated in the cytoplasm.</text>
</comment>
<dbReference type="InterPro" id="IPR054757">
    <property type="entry name" value="GSPE_N1E"/>
</dbReference>
<dbReference type="CDD" id="cd01129">
    <property type="entry name" value="PulE-GspE-like"/>
    <property type="match status" value="1"/>
</dbReference>
<dbReference type="Pfam" id="PF00437">
    <property type="entry name" value="T2SSE"/>
    <property type="match status" value="1"/>
</dbReference>
<evidence type="ECO:0000256" key="7">
    <source>
        <dbReference type="ARBA" id="ARBA00022519"/>
    </source>
</evidence>
<dbReference type="Gene3D" id="3.30.450.90">
    <property type="match status" value="1"/>
</dbReference>
<dbReference type="FunFam" id="3.40.50.300:FF:000398">
    <property type="entry name" value="Type IV pilus assembly ATPase PilB"/>
    <property type="match status" value="1"/>
</dbReference>
<evidence type="ECO:0000256" key="14">
    <source>
        <dbReference type="ARBA" id="ARBA00023136"/>
    </source>
</evidence>
<dbReference type="GO" id="GO:0015628">
    <property type="term" value="P:protein secretion by the type II secretion system"/>
    <property type="evidence" value="ECO:0007669"/>
    <property type="project" value="UniProtKB-UniRule"/>
</dbReference>
<dbReference type="InterPro" id="IPR037257">
    <property type="entry name" value="T2SS_E_N_sf"/>
</dbReference>
<dbReference type="InterPro" id="IPR003593">
    <property type="entry name" value="AAA+_ATPase"/>
</dbReference>
<dbReference type="Gene3D" id="3.40.50.300">
    <property type="entry name" value="P-loop containing nucleotide triphosphate hydrolases"/>
    <property type="match status" value="1"/>
</dbReference>
<keyword evidence="11 16" id="KW-0067">ATP-binding</keyword>
<keyword evidence="20" id="KW-1185">Reference proteome</keyword>
<keyword evidence="12 16" id="KW-0653">Protein transport</keyword>
<keyword evidence="5 16" id="KW-0813">Transport</keyword>
<evidence type="ECO:0000256" key="17">
    <source>
        <dbReference type="SAM" id="MobiDB-lite"/>
    </source>
</evidence>
<dbReference type="PROSITE" id="PS00662">
    <property type="entry name" value="T2SP_E"/>
    <property type="match status" value="1"/>
</dbReference>
<evidence type="ECO:0000256" key="8">
    <source>
        <dbReference type="ARBA" id="ARBA00022723"/>
    </source>
</evidence>
<evidence type="ECO:0000256" key="6">
    <source>
        <dbReference type="ARBA" id="ARBA00022475"/>
    </source>
</evidence>
<dbReference type="GO" id="GO:0015627">
    <property type="term" value="C:type II protein secretion system complex"/>
    <property type="evidence" value="ECO:0007669"/>
    <property type="project" value="UniProtKB-UniRule"/>
</dbReference>
<evidence type="ECO:0000256" key="1">
    <source>
        <dbReference type="ARBA" id="ARBA00001947"/>
    </source>
</evidence>
<dbReference type="GO" id="GO:0005886">
    <property type="term" value="C:plasma membrane"/>
    <property type="evidence" value="ECO:0007669"/>
    <property type="project" value="UniProtKB-SubCell"/>
</dbReference>
<proteinExistence type="inferred from homology"/>
<comment type="cofactor">
    <cofactor evidence="1">
        <name>Zn(2+)</name>
        <dbReference type="ChEBI" id="CHEBI:29105"/>
    </cofactor>
</comment>
<organism evidence="19 20">
    <name type="scientific">Zooshikella ganghwensis</name>
    <dbReference type="NCBI Taxonomy" id="202772"/>
    <lineage>
        <taxon>Bacteria</taxon>
        <taxon>Pseudomonadati</taxon>
        <taxon>Pseudomonadota</taxon>
        <taxon>Gammaproteobacteria</taxon>
        <taxon>Oceanospirillales</taxon>
        <taxon>Zooshikellaceae</taxon>
        <taxon>Zooshikella</taxon>
    </lineage>
</organism>
<dbReference type="InterPro" id="IPR001482">
    <property type="entry name" value="T2SS/T4SS_dom"/>
</dbReference>
<dbReference type="AlphaFoldDB" id="A0A4P9VR56"/>
<dbReference type="FunFam" id="3.30.450.90:FF:000001">
    <property type="entry name" value="Type II secretion system ATPase GspE"/>
    <property type="match status" value="1"/>
</dbReference>
<evidence type="ECO:0000256" key="16">
    <source>
        <dbReference type="RuleBase" id="RU366070"/>
    </source>
</evidence>
<dbReference type="RefSeq" id="WP_027707543.1">
    <property type="nucleotide sequence ID" value="NZ_JAEVHG010000001.1"/>
</dbReference>
<evidence type="ECO:0000256" key="9">
    <source>
        <dbReference type="ARBA" id="ARBA00022741"/>
    </source>
</evidence>
<comment type="similarity">
    <text evidence="4 16">Belongs to the GSP E family.</text>
</comment>
<evidence type="ECO:0000256" key="10">
    <source>
        <dbReference type="ARBA" id="ARBA00022833"/>
    </source>
</evidence>
<evidence type="ECO:0000256" key="5">
    <source>
        <dbReference type="ARBA" id="ARBA00022448"/>
    </source>
</evidence>
<name>A0A4P9VR56_9GAMM</name>
<comment type="catalytic activity">
    <reaction evidence="15">
        <text>ATP + H2O + cellular proteinSide 1 = ADP + phosphate + cellular proteinSide 2.</text>
        <dbReference type="EC" id="7.4.2.8"/>
    </reaction>
</comment>
<dbReference type="Pfam" id="PF22341">
    <property type="entry name" value="GSPE_N1E"/>
    <property type="match status" value="1"/>
</dbReference>